<comment type="similarity">
    <text evidence="1">Belongs to the peptidase M20 family.</text>
</comment>
<keyword evidence="5" id="KW-0479">Metal-binding</keyword>
<evidence type="ECO:0000256" key="4">
    <source>
        <dbReference type="ARBA" id="ARBA00023211"/>
    </source>
</evidence>
<feature type="chain" id="PRO_5010186489" evidence="6">
    <location>
        <begin position="26"/>
        <end position="438"/>
    </location>
</feature>
<dbReference type="Gene3D" id="3.40.630.10">
    <property type="entry name" value="Zn peptidases"/>
    <property type="match status" value="1"/>
</dbReference>
<dbReference type="SMR" id="A0A1S4BM32"/>
<reference evidence="9" key="2">
    <citation type="submission" date="2025-08" db="UniProtKB">
        <authorList>
            <consortium name="RefSeq"/>
        </authorList>
    </citation>
    <scope>IDENTIFICATION</scope>
    <source>
        <tissue evidence="9">Leaf</tissue>
    </source>
</reference>
<dbReference type="SUPFAM" id="SSF55031">
    <property type="entry name" value="Bacterial exopeptidase dimerisation domain"/>
    <property type="match status" value="1"/>
</dbReference>
<keyword evidence="3" id="KW-0378">Hydrolase</keyword>
<keyword evidence="4 5" id="KW-0464">Manganese</keyword>
<dbReference type="OMA" id="VCAQIVI"/>
<keyword evidence="2 6" id="KW-0732">Signal</keyword>
<dbReference type="Gene3D" id="3.30.70.360">
    <property type="match status" value="1"/>
</dbReference>
<organism evidence="8 9">
    <name type="scientific">Nicotiana tabacum</name>
    <name type="common">Common tobacco</name>
    <dbReference type="NCBI Taxonomy" id="4097"/>
    <lineage>
        <taxon>Eukaryota</taxon>
        <taxon>Viridiplantae</taxon>
        <taxon>Streptophyta</taxon>
        <taxon>Embryophyta</taxon>
        <taxon>Tracheophyta</taxon>
        <taxon>Spermatophyta</taxon>
        <taxon>Magnoliopsida</taxon>
        <taxon>eudicotyledons</taxon>
        <taxon>Gunneridae</taxon>
        <taxon>Pentapetalae</taxon>
        <taxon>asterids</taxon>
        <taxon>lamiids</taxon>
        <taxon>Solanales</taxon>
        <taxon>Solanaceae</taxon>
        <taxon>Nicotianoideae</taxon>
        <taxon>Nicotianeae</taxon>
        <taxon>Nicotiana</taxon>
    </lineage>
</organism>
<keyword evidence="8" id="KW-1185">Reference proteome</keyword>
<sequence>MGSFCIDLILILTLLSTSFPYNSSAADTETHLGSETESLTRELLESAREPEFLDWLRRVRRRIHEYPELSFQEHQTSQLIRNELDSLGVKYSWPVAKTGLVGSIGSGAQPWFGLRADMDALPLQELVDWEYKSKIDGKMHACGHDAHVTMLLGAARLIQNRRDKLKGTVKLVFQPAEEGYAGASYMLEEGALDGFKAIFGLHVWPFMPVGTIGSRPGPIMAGSSRFTAVVQGKGGHAATPHKTRDPMLAASMAVLALQQIISRETDPLEPRVVSVTFVDGGQAGNVIPASVRFGGTFRFMTLEGYSYLKQRIKEIIETQAGVHQCSATIDFMEEMRPYPPTINDPTIYDHGKRVGEILLGESNVQHSPALMAAEDFGFYSQKMATAFFFIGTQNKTAVSAIKGLHSPYFTIDEEVLPIGAALHAAVAISYMDTHSESE</sequence>
<gene>
    <name evidence="9" type="primary">LOC107809747</name>
</gene>
<evidence type="ECO:0000256" key="2">
    <source>
        <dbReference type="ARBA" id="ARBA00022729"/>
    </source>
</evidence>
<feature type="signal peptide" evidence="6">
    <location>
        <begin position="1"/>
        <end position="25"/>
    </location>
</feature>
<dbReference type="CDD" id="cd08017">
    <property type="entry name" value="M20_IAA_Hyd"/>
    <property type="match status" value="1"/>
</dbReference>
<dbReference type="RefSeq" id="XP_016489907.1">
    <property type="nucleotide sequence ID" value="XM_016634421.2"/>
</dbReference>
<dbReference type="InterPro" id="IPR036264">
    <property type="entry name" value="Bact_exopeptidase_dim_dom"/>
</dbReference>
<dbReference type="AlphaFoldDB" id="A0A1S4BM32"/>
<dbReference type="GeneID" id="107809747"/>
<dbReference type="SUPFAM" id="SSF53187">
    <property type="entry name" value="Zn-dependent exopeptidases"/>
    <property type="match status" value="1"/>
</dbReference>
<evidence type="ECO:0000256" key="1">
    <source>
        <dbReference type="ARBA" id="ARBA00006153"/>
    </source>
</evidence>
<reference evidence="8" key="1">
    <citation type="journal article" date="2014" name="Nat. Commun.">
        <title>The tobacco genome sequence and its comparison with those of tomato and potato.</title>
        <authorList>
            <person name="Sierro N."/>
            <person name="Battey J.N."/>
            <person name="Ouadi S."/>
            <person name="Bakaher N."/>
            <person name="Bovet L."/>
            <person name="Willig A."/>
            <person name="Goepfert S."/>
            <person name="Peitsch M.C."/>
            <person name="Ivanov N.V."/>
        </authorList>
    </citation>
    <scope>NUCLEOTIDE SEQUENCE [LARGE SCALE GENOMIC DNA]</scope>
</reference>
<dbReference type="Proteomes" id="UP000790787">
    <property type="component" value="Chromosome 22"/>
</dbReference>
<dbReference type="InterPro" id="IPR017439">
    <property type="entry name" value="Amidohydrolase"/>
</dbReference>
<proteinExistence type="inferred from homology"/>
<dbReference type="PANTHER" id="PTHR11014">
    <property type="entry name" value="PEPTIDASE M20 FAMILY MEMBER"/>
    <property type="match status" value="1"/>
</dbReference>
<dbReference type="InterPro" id="IPR002933">
    <property type="entry name" value="Peptidase_M20"/>
</dbReference>
<dbReference type="GO" id="GO:0009850">
    <property type="term" value="P:auxin metabolic process"/>
    <property type="evidence" value="ECO:0000318"/>
    <property type="project" value="GO_Central"/>
</dbReference>
<feature type="binding site" evidence="5">
    <location>
        <position position="144"/>
    </location>
    <ligand>
        <name>Mn(2+)</name>
        <dbReference type="ChEBI" id="CHEBI:29035"/>
        <label>2</label>
    </ligand>
</feature>
<dbReference type="NCBIfam" id="TIGR01891">
    <property type="entry name" value="amidohydrolases"/>
    <property type="match status" value="1"/>
</dbReference>
<dbReference type="PANTHER" id="PTHR11014:SF170">
    <property type="entry name" value="IAA-AMINO ACID HYDROLASE ILR1-LIKE 3"/>
    <property type="match status" value="1"/>
</dbReference>
<feature type="domain" description="Peptidase M20 dimerisation" evidence="7">
    <location>
        <begin position="222"/>
        <end position="320"/>
    </location>
</feature>
<dbReference type="KEGG" id="nta:107809747"/>
<dbReference type="InterPro" id="IPR044757">
    <property type="entry name" value="ILR1-like_Hyd"/>
</dbReference>
<dbReference type="PIRSF" id="PIRSF005962">
    <property type="entry name" value="Pept_M20D_amidohydro"/>
    <property type="match status" value="1"/>
</dbReference>
<evidence type="ECO:0000256" key="6">
    <source>
        <dbReference type="SAM" id="SignalP"/>
    </source>
</evidence>
<feature type="binding site" evidence="5">
    <location>
        <position position="142"/>
    </location>
    <ligand>
        <name>Mn(2+)</name>
        <dbReference type="ChEBI" id="CHEBI:29035"/>
        <label>2</label>
    </ligand>
</feature>
<evidence type="ECO:0000256" key="3">
    <source>
        <dbReference type="ARBA" id="ARBA00022801"/>
    </source>
</evidence>
<feature type="binding site" evidence="5">
    <location>
        <position position="202"/>
    </location>
    <ligand>
        <name>Mn(2+)</name>
        <dbReference type="ChEBI" id="CHEBI:29035"/>
        <label>2</label>
    </ligand>
</feature>
<name>A0A1S4BM32_TOBAC</name>
<feature type="binding site" evidence="5">
    <location>
        <position position="178"/>
    </location>
    <ligand>
        <name>Mn(2+)</name>
        <dbReference type="ChEBI" id="CHEBI:29035"/>
        <label>2</label>
    </ligand>
</feature>
<dbReference type="OrthoDB" id="6119954at2759"/>
<dbReference type="GO" id="GO:0046872">
    <property type="term" value="F:metal ion binding"/>
    <property type="evidence" value="ECO:0007669"/>
    <property type="project" value="UniProtKB-KW"/>
</dbReference>
<dbReference type="InterPro" id="IPR011650">
    <property type="entry name" value="Peptidase_M20_dimer"/>
</dbReference>
<accession>A0A1S4BM32</accession>
<dbReference type="STRING" id="4097.A0A1S4BM32"/>
<dbReference type="Pfam" id="PF01546">
    <property type="entry name" value="Peptidase_M20"/>
    <property type="match status" value="1"/>
</dbReference>
<dbReference type="GO" id="GO:0010179">
    <property type="term" value="F:IAA-Ala conjugate hydrolase activity"/>
    <property type="evidence" value="ECO:0000318"/>
    <property type="project" value="GO_Central"/>
</dbReference>
<dbReference type="FunFam" id="3.30.70.360:FF:000001">
    <property type="entry name" value="N-acetyldiaminopimelate deacetylase"/>
    <property type="match status" value="1"/>
</dbReference>
<dbReference type="Pfam" id="PF07687">
    <property type="entry name" value="M20_dimer"/>
    <property type="match status" value="1"/>
</dbReference>
<dbReference type="RefSeq" id="XP_016489907.1">
    <property type="nucleotide sequence ID" value="XM_016634421.1"/>
</dbReference>
<protein>
    <submittedName>
        <fullName evidence="9">IAA-amino acid hydrolase ILR1-like 3</fullName>
    </submittedName>
</protein>
<comment type="cofactor">
    <cofactor evidence="5">
        <name>Mn(2+)</name>
        <dbReference type="ChEBI" id="CHEBI:29035"/>
    </cofactor>
    <text evidence="5">The Mn(2+) ion enhances activity.</text>
</comment>
<feature type="binding site" evidence="5">
    <location>
        <position position="405"/>
    </location>
    <ligand>
        <name>Mn(2+)</name>
        <dbReference type="ChEBI" id="CHEBI:29035"/>
        <label>2</label>
    </ligand>
</feature>
<evidence type="ECO:0000259" key="7">
    <source>
        <dbReference type="Pfam" id="PF07687"/>
    </source>
</evidence>
<dbReference type="PaxDb" id="4097-A0A1S4BM32"/>
<evidence type="ECO:0000313" key="9">
    <source>
        <dbReference type="RefSeq" id="XP_016489907.1"/>
    </source>
</evidence>
<evidence type="ECO:0000313" key="8">
    <source>
        <dbReference type="Proteomes" id="UP000790787"/>
    </source>
</evidence>
<evidence type="ECO:0000256" key="5">
    <source>
        <dbReference type="PIRSR" id="PIRSR005962-1"/>
    </source>
</evidence>